<dbReference type="InterPro" id="IPR010242">
    <property type="entry name" value="TF_HTH_IscR"/>
</dbReference>
<dbReference type="NCBIfam" id="TIGR00738">
    <property type="entry name" value="rrf2_super"/>
    <property type="match status" value="1"/>
</dbReference>
<keyword evidence="3" id="KW-1185">Reference proteome</keyword>
<dbReference type="Gene3D" id="1.10.10.10">
    <property type="entry name" value="Winged helix-like DNA-binding domain superfamily/Winged helix DNA-binding domain"/>
    <property type="match status" value="1"/>
</dbReference>
<evidence type="ECO:0000313" key="2">
    <source>
        <dbReference type="EMBL" id="MCW8107310.1"/>
    </source>
</evidence>
<name>A0ABT3P483_9ALTE</name>
<protein>
    <submittedName>
        <fullName evidence="2">Fe-S cluster assembly transcriptional regulator IscR</fullName>
    </submittedName>
</protein>
<gene>
    <name evidence="2" type="primary">iscR</name>
    <name evidence="2" type="ORF">OPS25_02170</name>
</gene>
<dbReference type="InterPro" id="IPR000944">
    <property type="entry name" value="Tscrpt_reg_Rrf2"/>
</dbReference>
<comment type="caution">
    <text evidence="2">The sequence shown here is derived from an EMBL/GenBank/DDBJ whole genome shotgun (WGS) entry which is preliminary data.</text>
</comment>
<accession>A0ABT3P483</accession>
<dbReference type="InterPro" id="IPR036388">
    <property type="entry name" value="WH-like_DNA-bd_sf"/>
</dbReference>
<evidence type="ECO:0000256" key="1">
    <source>
        <dbReference type="ARBA" id="ARBA00023125"/>
    </source>
</evidence>
<dbReference type="SUPFAM" id="SSF46785">
    <property type="entry name" value="Winged helix' DNA-binding domain"/>
    <property type="match status" value="1"/>
</dbReference>
<reference evidence="2" key="1">
    <citation type="submission" date="2022-11" db="EMBL/GenBank/DDBJ databases">
        <title>Alteromonas sp. nov., isolated from sea water of the Qingdao.</title>
        <authorList>
            <person name="Wang Q."/>
        </authorList>
    </citation>
    <scope>NUCLEOTIDE SEQUENCE</scope>
    <source>
        <strain evidence="2">ASW11-7</strain>
    </source>
</reference>
<sequence>MKLTSKGRYAVTAMLDVALHSAKGPVPLADISERQGISLSYLEQLFARLRKEKLVDSVRGPGGGYKLGRDASDIAVGQVIRAVDESVDATRCQGMADCQGGERCLTHSLWQDLSDRISLFLNGISLGELMAQREVQEVAGRQDKNKSKAKLNSEILSVIL</sequence>
<dbReference type="Proteomes" id="UP001142810">
    <property type="component" value="Unassembled WGS sequence"/>
</dbReference>
<dbReference type="PANTHER" id="PTHR33221">
    <property type="entry name" value="WINGED HELIX-TURN-HELIX TRANSCRIPTIONAL REGULATOR, RRF2 FAMILY"/>
    <property type="match status" value="1"/>
</dbReference>
<dbReference type="NCBIfam" id="TIGR02010">
    <property type="entry name" value="IscR"/>
    <property type="match status" value="1"/>
</dbReference>
<proteinExistence type="predicted"/>
<dbReference type="PANTHER" id="PTHR33221:SF5">
    <property type="entry name" value="HTH-TYPE TRANSCRIPTIONAL REGULATOR ISCR"/>
    <property type="match status" value="1"/>
</dbReference>
<evidence type="ECO:0000313" key="3">
    <source>
        <dbReference type="Proteomes" id="UP001142810"/>
    </source>
</evidence>
<dbReference type="RefSeq" id="WP_265616006.1">
    <property type="nucleotide sequence ID" value="NZ_JAPFRD010000002.1"/>
</dbReference>
<keyword evidence="1" id="KW-0238">DNA-binding</keyword>
<dbReference type="Pfam" id="PF02082">
    <property type="entry name" value="Rrf2"/>
    <property type="match status" value="1"/>
</dbReference>
<dbReference type="InterPro" id="IPR036390">
    <property type="entry name" value="WH_DNA-bd_sf"/>
</dbReference>
<organism evidence="2 3">
    <name type="scientific">Alteromonas aquimaris</name>
    <dbReference type="NCBI Taxonomy" id="2998417"/>
    <lineage>
        <taxon>Bacteria</taxon>
        <taxon>Pseudomonadati</taxon>
        <taxon>Pseudomonadota</taxon>
        <taxon>Gammaproteobacteria</taxon>
        <taxon>Alteromonadales</taxon>
        <taxon>Alteromonadaceae</taxon>
        <taxon>Alteromonas/Salinimonas group</taxon>
        <taxon>Alteromonas</taxon>
    </lineage>
</organism>
<dbReference type="PROSITE" id="PS51197">
    <property type="entry name" value="HTH_RRF2_2"/>
    <property type="match status" value="1"/>
</dbReference>
<dbReference type="EMBL" id="JAPFRD010000002">
    <property type="protein sequence ID" value="MCW8107310.1"/>
    <property type="molecule type" value="Genomic_DNA"/>
</dbReference>